<protein>
    <recommendedName>
        <fullName evidence="6">TauD/TfdA-like domain-containing protein</fullName>
    </recommendedName>
</protein>
<dbReference type="InterPro" id="IPR042098">
    <property type="entry name" value="TauD-like_sf"/>
</dbReference>
<accession>A0AA36MWL6</accession>
<dbReference type="InterPro" id="IPR003819">
    <property type="entry name" value="TauD/TfdA-like"/>
</dbReference>
<gene>
    <name evidence="7" type="ORF">EVOR1521_LOCUS9167</name>
</gene>
<dbReference type="Gene3D" id="3.60.130.10">
    <property type="entry name" value="Clavaminate synthase-like"/>
    <property type="match status" value="1"/>
</dbReference>
<dbReference type="SUPFAM" id="SSF51197">
    <property type="entry name" value="Clavaminate synthase-like"/>
    <property type="match status" value="1"/>
</dbReference>
<evidence type="ECO:0000256" key="2">
    <source>
        <dbReference type="ARBA" id="ARBA00022723"/>
    </source>
</evidence>
<keyword evidence="4" id="KW-0560">Oxidoreductase</keyword>
<dbReference type="EMBL" id="CAUJNA010000814">
    <property type="protein sequence ID" value="CAJ1381498.1"/>
    <property type="molecule type" value="Genomic_DNA"/>
</dbReference>
<evidence type="ECO:0000256" key="5">
    <source>
        <dbReference type="ARBA" id="ARBA00023004"/>
    </source>
</evidence>
<dbReference type="PANTHER" id="PTHR43779:SF3">
    <property type="entry name" value="(3R)-3-[(CARBOXYMETHYL)AMINO]FATTY ACID OXYGENASE_DECARBOXYLASE"/>
    <property type="match status" value="1"/>
</dbReference>
<dbReference type="InterPro" id="IPR051178">
    <property type="entry name" value="TfdA_dioxygenase"/>
</dbReference>
<evidence type="ECO:0000256" key="4">
    <source>
        <dbReference type="ARBA" id="ARBA00023002"/>
    </source>
</evidence>
<comment type="caution">
    <text evidence="7">The sequence shown here is derived from an EMBL/GenBank/DDBJ whole genome shotgun (WGS) entry which is preliminary data.</text>
</comment>
<keyword evidence="2" id="KW-0479">Metal-binding</keyword>
<keyword evidence="5" id="KW-0408">Iron</keyword>
<dbReference type="GO" id="GO:0051213">
    <property type="term" value="F:dioxygenase activity"/>
    <property type="evidence" value="ECO:0007669"/>
    <property type="project" value="UniProtKB-KW"/>
</dbReference>
<sequence>MRWRFSAAVTAAACRFRVVPFWPLGGEVLDLDPRTLLEAEAPCKALSAELAERGVLAFKGLNLSDSEFLSISGLLGKELISRHVVHPESPSEDILRLSNQAQHGVVGVGPQWHQDGSTEQQVFSHLLFHAKTRSAATLFADARKAFELLPPQTQEKWARIASVNAYSGAVHPLVHEHPVSGKKVLFLHLGQTGALITRSDLNSELADPSFGALPESEVRALFAQLHALLSRPELHLSYTYEAGDLVLVDNLAVLHRASEAAFEASAWAPLRVLHRATVRGNKNLGVEGLPPYLYIFGENPFDPSGLWQSSDYYGVGFRWNRSQRFQN</sequence>
<evidence type="ECO:0000256" key="3">
    <source>
        <dbReference type="ARBA" id="ARBA00022964"/>
    </source>
</evidence>
<proteinExistence type="inferred from homology"/>
<dbReference type="PANTHER" id="PTHR43779">
    <property type="entry name" value="DIOXYGENASE RV0097-RELATED"/>
    <property type="match status" value="1"/>
</dbReference>
<dbReference type="Pfam" id="PF02668">
    <property type="entry name" value="TauD"/>
    <property type="match status" value="1"/>
</dbReference>
<dbReference type="Proteomes" id="UP001178507">
    <property type="component" value="Unassembled WGS sequence"/>
</dbReference>
<dbReference type="GO" id="GO:0046872">
    <property type="term" value="F:metal ion binding"/>
    <property type="evidence" value="ECO:0007669"/>
    <property type="project" value="UniProtKB-KW"/>
</dbReference>
<name>A0AA36MWL6_9DINO</name>
<evidence type="ECO:0000256" key="1">
    <source>
        <dbReference type="ARBA" id="ARBA00005896"/>
    </source>
</evidence>
<organism evidence="7 8">
    <name type="scientific">Effrenium voratum</name>
    <dbReference type="NCBI Taxonomy" id="2562239"/>
    <lineage>
        <taxon>Eukaryota</taxon>
        <taxon>Sar</taxon>
        <taxon>Alveolata</taxon>
        <taxon>Dinophyceae</taxon>
        <taxon>Suessiales</taxon>
        <taxon>Symbiodiniaceae</taxon>
        <taxon>Effrenium</taxon>
    </lineage>
</organism>
<evidence type="ECO:0000313" key="7">
    <source>
        <dbReference type="EMBL" id="CAJ1381498.1"/>
    </source>
</evidence>
<dbReference type="AlphaFoldDB" id="A0AA36MWL6"/>
<evidence type="ECO:0000259" key="6">
    <source>
        <dbReference type="Pfam" id="PF02668"/>
    </source>
</evidence>
<reference evidence="7" key="1">
    <citation type="submission" date="2023-08" db="EMBL/GenBank/DDBJ databases">
        <authorList>
            <person name="Chen Y."/>
            <person name="Shah S."/>
            <person name="Dougan E. K."/>
            <person name="Thang M."/>
            <person name="Chan C."/>
        </authorList>
    </citation>
    <scope>NUCLEOTIDE SEQUENCE</scope>
</reference>
<comment type="similarity">
    <text evidence="1">Belongs to the TfdA dioxygenase family.</text>
</comment>
<keyword evidence="3" id="KW-0223">Dioxygenase</keyword>
<feature type="domain" description="TauD/TfdA-like" evidence="6">
    <location>
        <begin position="25"/>
        <end position="277"/>
    </location>
</feature>
<evidence type="ECO:0000313" key="8">
    <source>
        <dbReference type="Proteomes" id="UP001178507"/>
    </source>
</evidence>
<keyword evidence="8" id="KW-1185">Reference proteome</keyword>